<dbReference type="InterPro" id="IPR028994">
    <property type="entry name" value="Integrin_alpha_N"/>
</dbReference>
<dbReference type="SUPFAM" id="SSF69318">
    <property type="entry name" value="Integrin alpha N-terminal domain"/>
    <property type="match status" value="1"/>
</dbReference>
<dbReference type="Proteomes" id="UP001623592">
    <property type="component" value="Unassembled WGS sequence"/>
</dbReference>
<evidence type="ECO:0000313" key="2">
    <source>
        <dbReference type="Proteomes" id="UP001623592"/>
    </source>
</evidence>
<accession>A0ABW8TKA2</accession>
<dbReference type="EMBL" id="JBJIAA010000022">
    <property type="protein sequence ID" value="MFL0252895.1"/>
    <property type="molecule type" value="Genomic_DNA"/>
</dbReference>
<gene>
    <name evidence="1" type="ORF">ACJDT4_21030</name>
</gene>
<sequence length="241" mass="27636">MYNCCFRQATLYTRVVSYGRGDVNGDKIPDNVYLTAVKTQDSPFEQNITLVIQDGATRRFTSIPLKANAGYDPKLFLADFTGDKVKDIKISIFSGGSSGYTFHYIYSFVNNIPKLIFDFEAYNEEYKYDITFKNNYKVEALSMKNKEKYIIDISLRDKDYLNETYDANGVLKQPISGFVDPISNLYPVDYDLDGVYDLMAYQKIAGRSNVDGLGYFLNILKWKDNKFDLYDQNVAIFGVQV</sequence>
<name>A0ABW8TKA2_9CLOT</name>
<comment type="caution">
    <text evidence="1">The sequence shown here is derived from an EMBL/GenBank/DDBJ whole genome shotgun (WGS) entry which is preliminary data.</text>
</comment>
<organism evidence="1 2">
    <name type="scientific">Clostridium neuense</name>
    <dbReference type="NCBI Taxonomy" id="1728934"/>
    <lineage>
        <taxon>Bacteria</taxon>
        <taxon>Bacillati</taxon>
        <taxon>Bacillota</taxon>
        <taxon>Clostridia</taxon>
        <taxon>Eubacteriales</taxon>
        <taxon>Clostridiaceae</taxon>
        <taxon>Clostridium</taxon>
    </lineage>
</organism>
<proteinExistence type="predicted"/>
<dbReference type="RefSeq" id="WP_406789553.1">
    <property type="nucleotide sequence ID" value="NZ_JBJIAA010000022.1"/>
</dbReference>
<evidence type="ECO:0000313" key="1">
    <source>
        <dbReference type="EMBL" id="MFL0252895.1"/>
    </source>
</evidence>
<reference evidence="1 2" key="1">
    <citation type="submission" date="2024-11" db="EMBL/GenBank/DDBJ databases">
        <authorList>
            <person name="Heng Y.C."/>
            <person name="Lim A.C.H."/>
            <person name="Lee J.K.Y."/>
            <person name="Kittelmann S."/>
        </authorList>
    </citation>
    <scope>NUCLEOTIDE SEQUENCE [LARGE SCALE GENOMIC DNA]</scope>
    <source>
        <strain evidence="1 2">WILCCON 0114</strain>
    </source>
</reference>
<keyword evidence="2" id="KW-1185">Reference proteome</keyword>
<protein>
    <submittedName>
        <fullName evidence="1">VCBS repeat-containing protein</fullName>
    </submittedName>
</protein>